<sequence length="252" mass="27772">MNHFSEFERPLAPQKESGSIISHAWENYKGIFIYALLYLIIAFVIGAIFSLFIPSGNQEMYKEIIESVQNGGSVDIDEIIATQQSMGIGSSIINIIISTIMGGLLYPLSAGLIFIAHKFNSKQNIDISDLFIGYKQNTVNLILYGLLMSVITTLGFYICILPGIYFAIVSIIGLPIIFFENQTPIETLKKALNITNSDFGTFLVIGILTFLISLSGLLLCCIGVLLTAGFVYSVQYSTYCAYCGTPYEINKD</sequence>
<feature type="transmembrane region" description="Helical" evidence="1">
    <location>
        <begin position="31"/>
        <end position="53"/>
    </location>
</feature>
<accession>A0ABQ2NHY6</accession>
<keyword evidence="3" id="KW-1185">Reference proteome</keyword>
<organism evidence="2 3">
    <name type="scientific">Cloacibacterium rupense</name>
    <dbReference type="NCBI Taxonomy" id="517423"/>
    <lineage>
        <taxon>Bacteria</taxon>
        <taxon>Pseudomonadati</taxon>
        <taxon>Bacteroidota</taxon>
        <taxon>Flavobacteriia</taxon>
        <taxon>Flavobacteriales</taxon>
        <taxon>Weeksellaceae</taxon>
    </lineage>
</organism>
<feature type="transmembrane region" description="Helical" evidence="1">
    <location>
        <begin position="92"/>
        <end position="116"/>
    </location>
</feature>
<evidence type="ECO:0008006" key="4">
    <source>
        <dbReference type="Google" id="ProtNLM"/>
    </source>
</evidence>
<evidence type="ECO:0000313" key="2">
    <source>
        <dbReference type="EMBL" id="GGP03819.1"/>
    </source>
</evidence>
<evidence type="ECO:0000256" key="1">
    <source>
        <dbReference type="SAM" id="Phobius"/>
    </source>
</evidence>
<dbReference type="RefSeq" id="WP_188617326.1">
    <property type="nucleotide sequence ID" value="NZ_BMLV01000002.1"/>
</dbReference>
<feature type="transmembrane region" description="Helical" evidence="1">
    <location>
        <begin position="164"/>
        <end position="181"/>
    </location>
</feature>
<comment type="caution">
    <text evidence="2">The sequence shown here is derived from an EMBL/GenBank/DDBJ whole genome shotgun (WGS) entry which is preliminary data.</text>
</comment>
<name>A0ABQ2NHY6_9FLAO</name>
<keyword evidence="1" id="KW-1133">Transmembrane helix</keyword>
<proteinExistence type="predicted"/>
<dbReference type="EMBL" id="BMLV01000002">
    <property type="protein sequence ID" value="GGP03819.1"/>
    <property type="molecule type" value="Genomic_DNA"/>
</dbReference>
<dbReference type="Proteomes" id="UP000620064">
    <property type="component" value="Unassembled WGS sequence"/>
</dbReference>
<reference evidence="3" key="1">
    <citation type="journal article" date="2019" name="Int. J. Syst. Evol. Microbiol.">
        <title>The Global Catalogue of Microorganisms (GCM) 10K type strain sequencing project: providing services to taxonomists for standard genome sequencing and annotation.</title>
        <authorList>
            <consortium name="The Broad Institute Genomics Platform"/>
            <consortium name="The Broad Institute Genome Sequencing Center for Infectious Disease"/>
            <person name="Wu L."/>
            <person name="Ma J."/>
        </authorList>
    </citation>
    <scope>NUCLEOTIDE SEQUENCE [LARGE SCALE GENOMIC DNA]</scope>
    <source>
        <strain evidence="3">CGMCC 1.7656</strain>
    </source>
</reference>
<feature type="transmembrane region" description="Helical" evidence="1">
    <location>
        <begin position="202"/>
        <end position="232"/>
    </location>
</feature>
<protein>
    <recommendedName>
        <fullName evidence="4">Beta-carotene 15,15'-monooxygenase</fullName>
    </recommendedName>
</protein>
<evidence type="ECO:0000313" key="3">
    <source>
        <dbReference type="Proteomes" id="UP000620064"/>
    </source>
</evidence>
<feature type="transmembrane region" description="Helical" evidence="1">
    <location>
        <begin position="137"/>
        <end position="158"/>
    </location>
</feature>
<keyword evidence="1" id="KW-0472">Membrane</keyword>
<gene>
    <name evidence="2" type="ORF">GCM10010992_13670</name>
</gene>
<keyword evidence="1" id="KW-0812">Transmembrane</keyword>